<dbReference type="InterPro" id="IPR001584">
    <property type="entry name" value="Integrase_cat-core"/>
</dbReference>
<dbReference type="InterPro" id="IPR041588">
    <property type="entry name" value="Integrase_H2C2"/>
</dbReference>
<dbReference type="CDD" id="cd01644">
    <property type="entry name" value="RT_pepA17"/>
    <property type="match status" value="1"/>
</dbReference>
<dbReference type="InterPro" id="IPR012337">
    <property type="entry name" value="RNaseH-like_sf"/>
</dbReference>
<dbReference type="Pfam" id="PF00078">
    <property type="entry name" value="RVT_1"/>
    <property type="match status" value="1"/>
</dbReference>
<sequence length="1762" mass="202191">MSETNETSLMEYKKKRTAIKGKITRFRNYFEQLRVNEVTELEINNLSSRFKKIEVLYDEFDEVQSNIESTTDTELPSDVDNLSREEFENSYFNILSEVTNFIDIFQGNKVSIDNSQSLINQVPRNADLFDNSMVKLPVIKLPEFDGKYTGWLDFRDSFLALVERNKCLSKLQKFMYLRGALGKEVFKLIESIALEESNYDIAWQLLVDRYENKDLIIHNHLKILFDYPKITREDHVELRSILDTYNMHVRSLKSLGEKTESWDRLLIFLLTSKFDSKTVCAWEAYKSQTTQVSKDIPTMVDMNMFLKSRCDMLEKLQSTEIVNKFVRKPPSSSKSYVIHAESHGNKSINCFYCNKNHPIYSCELFLNLSIEERRSTVKRLKLCANCLLKSHSTPHCQRKRCPKCNSQHNSLLHFETTNSPSSHTAGGAPRILEGTGGSTSRVSADSAFSGMPGTSVSGHALSEVAGSCKIKEGLLTTALVYVQVGKRREKCRAMLDNGSQGNFITEQLCEKLNLTPTRVNHVVEGVGTATTSVSRFVEISVKSRLTEFSINLECMVLQKITSKIPSTSFHKDILNLTNDLKEVEFADPNFNISQGIDLLIGTGAFWKSLWPEKIELGENLPVMQNSEFGWIIGGELSANKPISSSKCFLTISVDNRGLEQQIEKFWNIEELPKNKVQFSESDKICEKYYKQTTTRDPDTNRFIVKIPFKDNLKLLGDSREIALSRFLALERRFLKNENLKQEYVNFMQDFEILNHMEEIEDTEPEDSASSYYLSHHAVVRESSLTTKCRVVFNASEKTSTGISLNDVQYSGPALQSDLFGILLRFRMHKFIITADISKMFRQILVSAETQEYQKLFFRVNPSDPIKCYKINRVVYGMACAPFLAIRCILQVAYDNRKLHPQVANILENDMYVDDLITGSDTEDNILQIQKDISKILSSAGFDLRKWLCNDLNLLNKFQVEESLEAGILNIGEDESNKTLGIYWNSNNDTIKYTVGKINIFKITKRSTLSIISQIYDPLGLLQPVIIVAKILMQEMWKEKIDWDDELPENILQEWLSFQENLEFINNIEVERHVFLSNYISLEIHGFCDSSIKAYGACIYIKCTTNSFSSSNLICSKSRVAPIKQVNLPRLELCGAVLLAHLMKNVCESLKVNFTRKFYWSDSMIVLCWIRGCPSEWKTFVGNRVGEIQTLSRPDEWRHVKSEDNPADMLSRGETPQRLCHSKLWWHGPDWLCFNRDIMENELQVFKDIPERKLLCGISVSKRFCVSSIVSELLERCSSLERCIRVLAYVMRFLDNARGSPNSRRTDELSPVDLEGALTRIVRSVQIECFPEEYASLSNGRSLASNSKLLSLNPFMYENLIRVGGRLANSKYPFNIQHQIIIPSSHRFTDLLILREHIKLMHSGVQATLFSVRQVYWVLSGRNACKRVIRRCIRCFKVNPRSSDYLMGNLPRERITVAFPFANVGVDYGGPFLLKDRSTRGAKIVKAYLCLFICMSTKAVHLEAVSELTTKVFLATFDRFINRRGKPDNIFSDNGKIFIRANTELRKLYEFLVNNEKEISNYATRERIKWNFIPPRSPNFGGIWEANIKRAKFHLKHCIGPFSVTFEEFSTILARIEGILNSRPLTPLSCDPNDLQALSPGHFLIGRPITAIPYPDVTQCQVNRLDKFRRLQAISQEFWRRWQREYLPELQVRTKWKRHGSSIINVGKLVLIKDINSPPMSWKLGRVTKLHPGSDGVVRVVDIKTANGQLRRALSQVCVLPLD</sequence>
<dbReference type="Gene3D" id="3.10.10.10">
    <property type="entry name" value="HIV Type 1 Reverse Transcriptase, subunit A, domain 1"/>
    <property type="match status" value="1"/>
</dbReference>
<dbReference type="InterPro" id="IPR043128">
    <property type="entry name" value="Rev_trsase/Diguanyl_cyclase"/>
</dbReference>
<dbReference type="KEGG" id="soy:115883966"/>
<accession>A0A6J2Y4Q6</accession>
<evidence type="ECO:0000313" key="3">
    <source>
        <dbReference type="RefSeq" id="XP_030758246.1"/>
    </source>
</evidence>
<dbReference type="GO" id="GO:0071897">
    <property type="term" value="P:DNA biosynthetic process"/>
    <property type="evidence" value="ECO:0007669"/>
    <property type="project" value="UniProtKB-ARBA"/>
</dbReference>
<dbReference type="Proteomes" id="UP000504635">
    <property type="component" value="Unplaced"/>
</dbReference>
<dbReference type="Pfam" id="PF18701">
    <property type="entry name" value="DUF5641"/>
    <property type="match status" value="1"/>
</dbReference>
<dbReference type="InterPro" id="IPR043502">
    <property type="entry name" value="DNA/RNA_pol_sf"/>
</dbReference>
<dbReference type="InterPro" id="IPR040676">
    <property type="entry name" value="DUF5641"/>
</dbReference>
<dbReference type="PANTHER" id="PTHR47331">
    <property type="entry name" value="PHD-TYPE DOMAIN-CONTAINING PROTEIN"/>
    <property type="match status" value="1"/>
</dbReference>
<dbReference type="CDD" id="cd00303">
    <property type="entry name" value="retropepsin_like"/>
    <property type="match status" value="1"/>
</dbReference>
<dbReference type="Pfam" id="PF03564">
    <property type="entry name" value="DUF1759"/>
    <property type="match status" value="1"/>
</dbReference>
<evidence type="ECO:0000259" key="1">
    <source>
        <dbReference type="PROSITE" id="PS50994"/>
    </source>
</evidence>
<organism evidence="2 3">
    <name type="scientific">Sitophilus oryzae</name>
    <name type="common">Rice weevil</name>
    <name type="synonym">Curculio oryzae</name>
    <dbReference type="NCBI Taxonomy" id="7048"/>
    <lineage>
        <taxon>Eukaryota</taxon>
        <taxon>Metazoa</taxon>
        <taxon>Ecdysozoa</taxon>
        <taxon>Arthropoda</taxon>
        <taxon>Hexapoda</taxon>
        <taxon>Insecta</taxon>
        <taxon>Pterygota</taxon>
        <taxon>Neoptera</taxon>
        <taxon>Endopterygota</taxon>
        <taxon>Coleoptera</taxon>
        <taxon>Polyphaga</taxon>
        <taxon>Cucujiformia</taxon>
        <taxon>Curculionidae</taxon>
        <taxon>Dryophthorinae</taxon>
        <taxon>Sitophilus</taxon>
    </lineage>
</organism>
<proteinExistence type="predicted"/>
<dbReference type="Gene3D" id="3.30.420.10">
    <property type="entry name" value="Ribonuclease H-like superfamily/Ribonuclease H"/>
    <property type="match status" value="1"/>
</dbReference>
<feature type="domain" description="Integrase catalytic" evidence="1">
    <location>
        <begin position="1455"/>
        <end position="1647"/>
    </location>
</feature>
<dbReference type="InterPro" id="IPR021109">
    <property type="entry name" value="Peptidase_aspartic_dom_sf"/>
</dbReference>
<dbReference type="SUPFAM" id="SSF53098">
    <property type="entry name" value="Ribonuclease H-like"/>
    <property type="match status" value="1"/>
</dbReference>
<dbReference type="SUPFAM" id="SSF56672">
    <property type="entry name" value="DNA/RNA polymerases"/>
    <property type="match status" value="1"/>
</dbReference>
<gene>
    <name evidence="3" type="primary">LOC115883966</name>
</gene>
<protein>
    <submittedName>
        <fullName evidence="3">Uncharacterized protein LOC115883966</fullName>
    </submittedName>
</protein>
<dbReference type="OrthoDB" id="6761177at2759"/>
<name>A0A6J2Y4Q6_SITOR</name>
<dbReference type="Gene3D" id="3.30.70.270">
    <property type="match status" value="1"/>
</dbReference>
<dbReference type="Pfam" id="PF05380">
    <property type="entry name" value="Peptidase_A17"/>
    <property type="match status" value="1"/>
</dbReference>
<dbReference type="InterPro" id="IPR008042">
    <property type="entry name" value="Retrotrans_Pao"/>
</dbReference>
<dbReference type="InParanoid" id="A0A6J2Y4Q6"/>
<evidence type="ECO:0000313" key="2">
    <source>
        <dbReference type="Proteomes" id="UP000504635"/>
    </source>
</evidence>
<dbReference type="InterPro" id="IPR036397">
    <property type="entry name" value="RNaseH_sf"/>
</dbReference>
<dbReference type="PANTHER" id="PTHR47331:SF1">
    <property type="entry name" value="GAG-LIKE PROTEIN"/>
    <property type="match status" value="1"/>
</dbReference>
<dbReference type="Pfam" id="PF17921">
    <property type="entry name" value="Integrase_H2C2"/>
    <property type="match status" value="1"/>
</dbReference>
<dbReference type="GO" id="GO:0003676">
    <property type="term" value="F:nucleic acid binding"/>
    <property type="evidence" value="ECO:0007669"/>
    <property type="project" value="InterPro"/>
</dbReference>
<keyword evidence="2" id="KW-1185">Reference proteome</keyword>
<reference evidence="3" key="1">
    <citation type="submission" date="2025-08" db="UniProtKB">
        <authorList>
            <consortium name="RefSeq"/>
        </authorList>
    </citation>
    <scope>IDENTIFICATION</scope>
    <source>
        <tissue evidence="3">Gonads</tissue>
    </source>
</reference>
<dbReference type="PROSITE" id="PS50994">
    <property type="entry name" value="INTEGRASE"/>
    <property type="match status" value="1"/>
</dbReference>
<dbReference type="GO" id="GO:0015074">
    <property type="term" value="P:DNA integration"/>
    <property type="evidence" value="ECO:0007669"/>
    <property type="project" value="InterPro"/>
</dbReference>
<dbReference type="InterPro" id="IPR005312">
    <property type="entry name" value="DUF1759"/>
</dbReference>
<dbReference type="RefSeq" id="XP_030758246.1">
    <property type="nucleotide sequence ID" value="XM_030902386.1"/>
</dbReference>
<dbReference type="InterPro" id="IPR000477">
    <property type="entry name" value="RT_dom"/>
</dbReference>
<dbReference type="GeneID" id="115883966"/>
<dbReference type="Gene3D" id="2.40.70.10">
    <property type="entry name" value="Acid Proteases"/>
    <property type="match status" value="1"/>
</dbReference>
<dbReference type="GO" id="GO:0042575">
    <property type="term" value="C:DNA polymerase complex"/>
    <property type="evidence" value="ECO:0007669"/>
    <property type="project" value="UniProtKB-ARBA"/>
</dbReference>